<keyword evidence="6" id="KW-0949">S-adenosyl-L-methionine</keyword>
<evidence type="ECO:0000256" key="3">
    <source>
        <dbReference type="ARBA" id="ARBA00011738"/>
    </source>
</evidence>
<evidence type="ECO:0000259" key="7">
    <source>
        <dbReference type="Pfam" id="PF00891"/>
    </source>
</evidence>
<dbReference type="GO" id="GO:0008757">
    <property type="term" value="F:S-adenosylmethionine-dependent methyltransferase activity"/>
    <property type="evidence" value="ECO:0007669"/>
    <property type="project" value="UniProtKB-ARBA"/>
</dbReference>
<dbReference type="InterPro" id="IPR016461">
    <property type="entry name" value="COMT-like"/>
</dbReference>
<comment type="pathway">
    <text evidence="2">Aromatic compound metabolism.</text>
</comment>
<dbReference type="Gene3D" id="1.10.10.10">
    <property type="entry name" value="Winged helix-like DNA-binding domain superfamily/Winged helix DNA-binding domain"/>
    <property type="match status" value="1"/>
</dbReference>
<proteinExistence type="predicted"/>
<comment type="pathway">
    <text evidence="1">Alkaloid biosynthesis.</text>
</comment>
<dbReference type="FunFam" id="1.10.10.10:FF:000213">
    <property type="entry name" value="Coniferyl alcohol 9-O-methyltransferase"/>
    <property type="match status" value="1"/>
</dbReference>
<dbReference type="PANTHER" id="PTHR11746">
    <property type="entry name" value="O-METHYLTRANSFERASE"/>
    <property type="match status" value="1"/>
</dbReference>
<comment type="caution">
    <text evidence="9">The sequence shown here is derived from an EMBL/GenBank/DDBJ whole genome shotgun (WGS) entry which is preliminary data.</text>
</comment>
<evidence type="ECO:0000313" key="9">
    <source>
        <dbReference type="EMBL" id="KAJ8425285.1"/>
    </source>
</evidence>
<protein>
    <submittedName>
        <fullName evidence="9">Uncharacterized protein</fullName>
    </submittedName>
</protein>
<dbReference type="InterPro" id="IPR012967">
    <property type="entry name" value="COMT_dimerisation"/>
</dbReference>
<keyword evidence="10" id="KW-1185">Reference proteome</keyword>
<keyword evidence="4" id="KW-0489">Methyltransferase</keyword>
<feature type="domain" description="O-methyltransferase C-terminal" evidence="7">
    <location>
        <begin position="131"/>
        <end position="260"/>
    </location>
</feature>
<evidence type="ECO:0000256" key="4">
    <source>
        <dbReference type="ARBA" id="ARBA00022603"/>
    </source>
</evidence>
<dbReference type="InterPro" id="IPR036388">
    <property type="entry name" value="WH-like_DNA-bd_sf"/>
</dbReference>
<dbReference type="Pfam" id="PF08100">
    <property type="entry name" value="Dimerisation"/>
    <property type="match status" value="1"/>
</dbReference>
<dbReference type="Pfam" id="PF00891">
    <property type="entry name" value="Methyltransf_2"/>
    <property type="match status" value="1"/>
</dbReference>
<evidence type="ECO:0000259" key="8">
    <source>
        <dbReference type="Pfam" id="PF08100"/>
    </source>
</evidence>
<evidence type="ECO:0000256" key="5">
    <source>
        <dbReference type="ARBA" id="ARBA00022679"/>
    </source>
</evidence>
<evidence type="ECO:0000256" key="2">
    <source>
        <dbReference type="ARBA" id="ARBA00005211"/>
    </source>
</evidence>
<dbReference type="GO" id="GO:0032259">
    <property type="term" value="P:methylation"/>
    <property type="evidence" value="ECO:0007669"/>
    <property type="project" value="UniProtKB-KW"/>
</dbReference>
<sequence length="268" mass="29238">MDPTTFANDQPKQLLDAQAHICNHILCFLHSMTLKCAIELGIPDAIQKHGTPITLSELATALNIHPTKASSLNRLMRMLVYSKFFSKKKLGSGEVVFDLNLNSKLLLKDHPLSLAPFALATLDPTMIDPAHHITEWLKNESKSPFHIAHGRSIWEHAGSTTKFNKYFNQAMASDARFVASLLTSNNESKDIFKGIVSLIDVGGGDGTTAKAIAEAFPEMKLTVLDLPHVVDGLQGNGLNLVYVRGDMFEAIPPAQAVLLKAAKESNVT</sequence>
<keyword evidence="5" id="KW-0808">Transferase</keyword>
<dbReference type="InterPro" id="IPR001077">
    <property type="entry name" value="COMT_C"/>
</dbReference>
<dbReference type="OrthoDB" id="2410195at2759"/>
<comment type="subunit">
    <text evidence="3">Homodimer.</text>
</comment>
<reference evidence="9" key="1">
    <citation type="submission" date="2022-04" db="EMBL/GenBank/DDBJ databases">
        <title>Carnegiea gigantea Genome sequencing and assembly v2.</title>
        <authorList>
            <person name="Copetti D."/>
            <person name="Sanderson M.J."/>
            <person name="Burquez A."/>
            <person name="Wojciechowski M.F."/>
        </authorList>
    </citation>
    <scope>NUCLEOTIDE SEQUENCE</scope>
    <source>
        <strain evidence="9">SGP5-SGP5p</strain>
        <tissue evidence="9">Aerial part</tissue>
    </source>
</reference>
<dbReference type="AlphaFoldDB" id="A0A9Q1JMZ0"/>
<dbReference type="EMBL" id="JAKOGI010001502">
    <property type="protein sequence ID" value="KAJ8425285.1"/>
    <property type="molecule type" value="Genomic_DNA"/>
</dbReference>
<dbReference type="InterPro" id="IPR036390">
    <property type="entry name" value="WH_DNA-bd_sf"/>
</dbReference>
<dbReference type="Proteomes" id="UP001153076">
    <property type="component" value="Unassembled WGS sequence"/>
</dbReference>
<evidence type="ECO:0000256" key="6">
    <source>
        <dbReference type="ARBA" id="ARBA00022691"/>
    </source>
</evidence>
<dbReference type="Gene3D" id="3.40.50.150">
    <property type="entry name" value="Vaccinia Virus protein VP39"/>
    <property type="match status" value="1"/>
</dbReference>
<gene>
    <name evidence="9" type="ORF">Cgig2_025826</name>
</gene>
<evidence type="ECO:0000256" key="1">
    <source>
        <dbReference type="ARBA" id="ARBA00004913"/>
    </source>
</evidence>
<feature type="domain" description="O-methyltransferase dimerisation" evidence="8">
    <location>
        <begin position="23"/>
        <end position="109"/>
    </location>
</feature>
<organism evidence="9 10">
    <name type="scientific">Carnegiea gigantea</name>
    <dbReference type="NCBI Taxonomy" id="171969"/>
    <lineage>
        <taxon>Eukaryota</taxon>
        <taxon>Viridiplantae</taxon>
        <taxon>Streptophyta</taxon>
        <taxon>Embryophyta</taxon>
        <taxon>Tracheophyta</taxon>
        <taxon>Spermatophyta</taxon>
        <taxon>Magnoliopsida</taxon>
        <taxon>eudicotyledons</taxon>
        <taxon>Gunneridae</taxon>
        <taxon>Pentapetalae</taxon>
        <taxon>Caryophyllales</taxon>
        <taxon>Cactineae</taxon>
        <taxon>Cactaceae</taxon>
        <taxon>Cactoideae</taxon>
        <taxon>Echinocereeae</taxon>
        <taxon>Carnegiea</taxon>
    </lineage>
</organism>
<dbReference type="GO" id="GO:0008171">
    <property type="term" value="F:O-methyltransferase activity"/>
    <property type="evidence" value="ECO:0007669"/>
    <property type="project" value="InterPro"/>
</dbReference>
<name>A0A9Q1JMZ0_9CARY</name>
<dbReference type="SUPFAM" id="SSF53335">
    <property type="entry name" value="S-adenosyl-L-methionine-dependent methyltransferases"/>
    <property type="match status" value="1"/>
</dbReference>
<accession>A0A9Q1JMZ0</accession>
<evidence type="ECO:0000313" key="10">
    <source>
        <dbReference type="Proteomes" id="UP001153076"/>
    </source>
</evidence>
<dbReference type="InterPro" id="IPR029063">
    <property type="entry name" value="SAM-dependent_MTases_sf"/>
</dbReference>
<dbReference type="GO" id="GO:0046983">
    <property type="term" value="F:protein dimerization activity"/>
    <property type="evidence" value="ECO:0007669"/>
    <property type="project" value="InterPro"/>
</dbReference>
<dbReference type="PROSITE" id="PS51683">
    <property type="entry name" value="SAM_OMT_II"/>
    <property type="match status" value="1"/>
</dbReference>
<dbReference type="SUPFAM" id="SSF46785">
    <property type="entry name" value="Winged helix' DNA-binding domain"/>
    <property type="match status" value="1"/>
</dbReference>